<name>A0A0D9YPA7_9ORYZ</name>
<dbReference type="Proteomes" id="UP000026961">
    <property type="component" value="Chromosome 2"/>
</dbReference>
<organism evidence="1">
    <name type="scientific">Oryza glumipatula</name>
    <dbReference type="NCBI Taxonomy" id="40148"/>
    <lineage>
        <taxon>Eukaryota</taxon>
        <taxon>Viridiplantae</taxon>
        <taxon>Streptophyta</taxon>
        <taxon>Embryophyta</taxon>
        <taxon>Tracheophyta</taxon>
        <taxon>Spermatophyta</taxon>
        <taxon>Magnoliopsida</taxon>
        <taxon>Liliopsida</taxon>
        <taxon>Poales</taxon>
        <taxon>Poaceae</taxon>
        <taxon>BOP clade</taxon>
        <taxon>Oryzoideae</taxon>
        <taxon>Oryzeae</taxon>
        <taxon>Oryzinae</taxon>
        <taxon>Oryza</taxon>
    </lineage>
</organism>
<evidence type="ECO:0000313" key="2">
    <source>
        <dbReference type="Proteomes" id="UP000026961"/>
    </source>
</evidence>
<proteinExistence type="predicted"/>
<evidence type="ECO:0000313" key="1">
    <source>
        <dbReference type="EnsemblPlants" id="OGLUM02G08840.1"/>
    </source>
</evidence>
<sequence length="157" mass="18306">MVPERSRLLRSSATTWPQRHPWMPHVMPCHWQTWSDWLPPHEAIADDGSLAELGSRELVEQQLQGAAARARKRTRSPPLLGRRKRVNHQIAGLLPEVYRFPGQLCCQLVWVKIAERCGKAPHEKIVFHVKFIQVDEVWKLVTHVRWKNTSEIVILYV</sequence>
<dbReference type="AlphaFoldDB" id="A0A0D9YPA7"/>
<reference evidence="1" key="2">
    <citation type="submission" date="2018-05" db="EMBL/GenBank/DDBJ databases">
        <title>OgluRS3 (Oryza glumaepatula Reference Sequence Version 3).</title>
        <authorList>
            <person name="Zhang J."/>
            <person name="Kudrna D."/>
            <person name="Lee S."/>
            <person name="Talag J."/>
            <person name="Welchert J."/>
            <person name="Wing R.A."/>
        </authorList>
    </citation>
    <scope>NUCLEOTIDE SEQUENCE [LARGE SCALE GENOMIC DNA]</scope>
</reference>
<dbReference type="HOGENOM" id="CLU_1680639_0_0_1"/>
<keyword evidence="2" id="KW-1185">Reference proteome</keyword>
<protein>
    <submittedName>
        <fullName evidence="1">Uncharacterized protein</fullName>
    </submittedName>
</protein>
<reference evidence="1" key="1">
    <citation type="submission" date="2015-04" db="UniProtKB">
        <authorList>
            <consortium name="EnsemblPlants"/>
        </authorList>
    </citation>
    <scope>IDENTIFICATION</scope>
</reference>
<dbReference type="Gramene" id="OGLUM02G08840.1">
    <property type="protein sequence ID" value="OGLUM02G08840.1"/>
    <property type="gene ID" value="OGLUM02G08840"/>
</dbReference>
<accession>A0A0D9YPA7</accession>
<dbReference type="EnsemblPlants" id="OGLUM02G08840.1">
    <property type="protein sequence ID" value="OGLUM02G08840.1"/>
    <property type="gene ID" value="OGLUM02G08840"/>
</dbReference>